<sequence>MDGSENEGGTKPLEFWLQDLERRMAFVQPEHTVRGMFFRGMLESFRSLGDETLVGRCLEASGHERFVDFFSYSVRVQSQLLLTALPTLARHYGSGEAALRQVGRRSISDFLGSVTGKAMLMMAHGRPRPMIDHMPTGYRVAVSFGEMKVAWSGPQRGTLSVGLSFLPPPVYAGMLQGVLEASRVQTFQAAGRETEGLGVACDFSWE</sequence>
<reference evidence="2 4" key="2">
    <citation type="submission" date="2018-08" db="EMBL/GenBank/DDBJ databases">
        <title>Genomic Encyclopedia of Archaeal and Bacterial Type Strains, Phase II (KMG-II): from individual species to whole genera.</title>
        <authorList>
            <person name="Goeker M."/>
        </authorList>
    </citation>
    <scope>NUCLEOTIDE SEQUENCE [LARGE SCALE GENOMIC DNA]</scope>
    <source>
        <strain evidence="2 4">DSM 2261</strain>
    </source>
</reference>
<dbReference type="EMBL" id="CP011509">
    <property type="protein sequence ID" value="AKJ03284.1"/>
    <property type="molecule type" value="Genomic_DNA"/>
</dbReference>
<dbReference type="NCBIfam" id="TIGR02265">
    <property type="entry name" value="Mxa_TIGR02265"/>
    <property type="match status" value="1"/>
</dbReference>
<dbReference type="AlphaFoldDB" id="A0AAC8Q9K5"/>
<evidence type="ECO:0000313" key="3">
    <source>
        <dbReference type="Proteomes" id="UP000035579"/>
    </source>
</evidence>
<reference evidence="1 3" key="1">
    <citation type="submission" date="2015-05" db="EMBL/GenBank/DDBJ databases">
        <title>Genome assembly of Archangium gephyra DSM 2261.</title>
        <authorList>
            <person name="Sharma G."/>
            <person name="Subramanian S."/>
        </authorList>
    </citation>
    <scope>NUCLEOTIDE SEQUENCE [LARGE SCALE GENOMIC DNA]</scope>
    <source>
        <strain evidence="1 3">DSM 2261</strain>
    </source>
</reference>
<evidence type="ECO:0000313" key="2">
    <source>
        <dbReference type="EMBL" id="REG22848.1"/>
    </source>
</evidence>
<dbReference type="KEGG" id="age:AA314_04910"/>
<proteinExistence type="predicted"/>
<organism evidence="1 3">
    <name type="scientific">Archangium gephyra</name>
    <dbReference type="NCBI Taxonomy" id="48"/>
    <lineage>
        <taxon>Bacteria</taxon>
        <taxon>Pseudomonadati</taxon>
        <taxon>Myxococcota</taxon>
        <taxon>Myxococcia</taxon>
        <taxon>Myxococcales</taxon>
        <taxon>Cystobacterineae</taxon>
        <taxon>Archangiaceae</taxon>
        <taxon>Archangium</taxon>
    </lineage>
</organism>
<dbReference type="Proteomes" id="UP000256345">
    <property type="component" value="Unassembled WGS sequence"/>
</dbReference>
<name>A0AAC8Q9K5_9BACT</name>
<keyword evidence="4" id="KW-1185">Reference proteome</keyword>
<dbReference type="EMBL" id="QUMU01000018">
    <property type="protein sequence ID" value="REG22848.1"/>
    <property type="molecule type" value="Genomic_DNA"/>
</dbReference>
<dbReference type="Pfam" id="PF09536">
    <property type="entry name" value="DUF2378"/>
    <property type="match status" value="1"/>
</dbReference>
<dbReference type="RefSeq" id="WP_147333210.1">
    <property type="nucleotide sequence ID" value="NZ_CP011509.1"/>
</dbReference>
<evidence type="ECO:0000313" key="1">
    <source>
        <dbReference type="EMBL" id="AKJ03284.1"/>
    </source>
</evidence>
<accession>A0AAC8Q9K5</accession>
<evidence type="ECO:0000313" key="4">
    <source>
        <dbReference type="Proteomes" id="UP000256345"/>
    </source>
</evidence>
<gene>
    <name evidence="1" type="ORF">AA314_04910</name>
    <name evidence="2" type="ORF">ATI61_11853</name>
</gene>
<dbReference type="InterPro" id="IPR011751">
    <property type="entry name" value="Mxa_paralog_2265"/>
</dbReference>
<dbReference type="Proteomes" id="UP000035579">
    <property type="component" value="Chromosome"/>
</dbReference>
<protein>
    <submittedName>
        <fullName evidence="2">Uncharacterized protein (TIGR02265 family)</fullName>
    </submittedName>
</protein>